<organism evidence="3 4">
    <name type="scientific">Lacihabitans soyangensis</name>
    <dbReference type="NCBI Taxonomy" id="869394"/>
    <lineage>
        <taxon>Bacteria</taxon>
        <taxon>Pseudomonadati</taxon>
        <taxon>Bacteroidota</taxon>
        <taxon>Cytophagia</taxon>
        <taxon>Cytophagales</taxon>
        <taxon>Leadbetterellaceae</taxon>
        <taxon>Lacihabitans</taxon>
    </lineage>
</organism>
<evidence type="ECO:0000313" key="4">
    <source>
        <dbReference type="Proteomes" id="UP001204144"/>
    </source>
</evidence>
<keyword evidence="1" id="KW-0732">Signal</keyword>
<proteinExistence type="predicted"/>
<dbReference type="Pfam" id="PF10517">
    <property type="entry name" value="DM13"/>
    <property type="match status" value="1"/>
</dbReference>
<dbReference type="EMBL" id="RJUF01000194">
    <property type="protein sequence ID" value="MCP9765887.1"/>
    <property type="molecule type" value="Genomic_DNA"/>
</dbReference>
<name>A0AAE3H6R1_9BACT</name>
<feature type="signal peptide" evidence="1">
    <location>
        <begin position="1"/>
        <end position="21"/>
    </location>
</feature>
<dbReference type="InterPro" id="IPR019545">
    <property type="entry name" value="DM13_domain"/>
</dbReference>
<accession>A0AAE3H6R1</accession>
<sequence>MKTLMLLTCLAFLGCTNTAEPEPVVSTTPGTSENGNNTNTENMGMDFSGQKLLLEGKFVNGAHPTSGNAKIYEAKDGKRTLVFENIKSDAGPDLRIYIANDKAVTKFVELSNKVENGNKMYDIPAKVDLSKQKFVLIWCKQFSVLFGHAELK</sequence>
<evidence type="ECO:0000259" key="2">
    <source>
        <dbReference type="PROSITE" id="PS51549"/>
    </source>
</evidence>
<comment type="caution">
    <text evidence="3">The sequence shown here is derived from an EMBL/GenBank/DDBJ whole genome shotgun (WGS) entry which is preliminary data.</text>
</comment>
<reference evidence="3 4" key="1">
    <citation type="submission" date="2018-11" db="EMBL/GenBank/DDBJ databases">
        <title>Novel bacteria species description.</title>
        <authorList>
            <person name="Han J.-H."/>
        </authorList>
    </citation>
    <scope>NUCLEOTIDE SEQUENCE [LARGE SCALE GENOMIC DNA]</scope>
    <source>
        <strain evidence="3 4">KCTC23259</strain>
    </source>
</reference>
<feature type="domain" description="DM13" evidence="2">
    <location>
        <begin position="49"/>
        <end position="152"/>
    </location>
</feature>
<keyword evidence="4" id="KW-1185">Reference proteome</keyword>
<gene>
    <name evidence="3" type="ORF">EGI31_23370</name>
</gene>
<dbReference type="AlphaFoldDB" id="A0AAE3H6R1"/>
<dbReference type="Proteomes" id="UP001204144">
    <property type="component" value="Unassembled WGS sequence"/>
</dbReference>
<feature type="chain" id="PRO_5042077002" description="DM13 domain-containing protein" evidence="1">
    <location>
        <begin position="22"/>
        <end position="152"/>
    </location>
</feature>
<dbReference type="PROSITE" id="PS51549">
    <property type="entry name" value="DM13"/>
    <property type="match status" value="1"/>
</dbReference>
<dbReference type="RefSeq" id="WP_255039591.1">
    <property type="nucleotide sequence ID" value="NZ_RJUF01000194.1"/>
</dbReference>
<protein>
    <recommendedName>
        <fullName evidence="2">DM13 domain-containing protein</fullName>
    </recommendedName>
</protein>
<evidence type="ECO:0000313" key="3">
    <source>
        <dbReference type="EMBL" id="MCP9765887.1"/>
    </source>
</evidence>
<dbReference type="PROSITE" id="PS51257">
    <property type="entry name" value="PROKAR_LIPOPROTEIN"/>
    <property type="match status" value="1"/>
</dbReference>
<evidence type="ECO:0000256" key="1">
    <source>
        <dbReference type="SAM" id="SignalP"/>
    </source>
</evidence>